<evidence type="ECO:0000313" key="1">
    <source>
        <dbReference type="EMBL" id="MBI6873924.1"/>
    </source>
</evidence>
<comment type="caution">
    <text evidence="1">The sequence shown here is derived from an EMBL/GenBank/DDBJ whole genome shotgun (WGS) entry which is preliminary data.</text>
</comment>
<dbReference type="EMBL" id="JAEEGB010000016">
    <property type="protein sequence ID" value="MBI6873924.1"/>
    <property type="molecule type" value="Genomic_DNA"/>
</dbReference>
<accession>A0A934HZ80</accession>
<organism evidence="1 2">
    <name type="scientific">Clostridium aciditolerans</name>
    <dbReference type="NCBI Taxonomy" id="339861"/>
    <lineage>
        <taxon>Bacteria</taxon>
        <taxon>Bacillati</taxon>
        <taxon>Bacillota</taxon>
        <taxon>Clostridia</taxon>
        <taxon>Eubacteriales</taxon>
        <taxon>Clostridiaceae</taxon>
        <taxon>Clostridium</taxon>
    </lineage>
</organism>
<protein>
    <submittedName>
        <fullName evidence="1">Uncharacterized protein</fullName>
    </submittedName>
</protein>
<dbReference type="RefSeq" id="WP_211143344.1">
    <property type="nucleotide sequence ID" value="NZ_JAEEGB010000016.1"/>
</dbReference>
<gene>
    <name evidence="1" type="ORF">I6U51_14655</name>
</gene>
<evidence type="ECO:0000313" key="2">
    <source>
        <dbReference type="Proteomes" id="UP000622687"/>
    </source>
</evidence>
<sequence>MEINESNKQELISGMVEAAARPILEAKSYWYQSIYNILRSKKENIESDIDYITLLKADIIYLKKLWNKELDVIFQWGQDGKIPESDKINEIILQIENDSETEVKDGRIVFKNGKNLDKVDLEFIERYNAIQDLNGRASALHEDYIYLKIRDYITLNIYQFLSENKNIAEGLFRNSPKETTQRIADLASNYADMCMYNNIENE</sequence>
<name>A0A934HZ80_9CLOT</name>
<keyword evidence="2" id="KW-1185">Reference proteome</keyword>
<proteinExistence type="predicted"/>
<dbReference type="Proteomes" id="UP000622687">
    <property type="component" value="Unassembled WGS sequence"/>
</dbReference>
<reference evidence="1" key="1">
    <citation type="submission" date="2020-12" db="EMBL/GenBank/DDBJ databases">
        <title>Clostridium thailandense sp. nov., a novel acetogenic bacterium isolated from peat land soil in Thailand.</title>
        <authorList>
            <person name="Chaikitkaew S."/>
            <person name="Birkeland N.K."/>
        </authorList>
    </citation>
    <scope>NUCLEOTIDE SEQUENCE</scope>
    <source>
        <strain evidence="1">DSM 17425</strain>
    </source>
</reference>
<dbReference type="AlphaFoldDB" id="A0A934HZ80"/>